<gene>
    <name evidence="1" type="ORF">BEWA_047610</name>
</gene>
<name>L1LAG4_THEEQ</name>
<proteinExistence type="predicted"/>
<sequence>MFRESSRLWFVEVLKDICKDRDRGMLRLLLRLSDPYHLKCISLLVLHCRGDNDDPFIRFLLSVYRISTGQDGRSRPAGGLGHSSAAPCAFRAAEEDDRDIPAYKVFGRTFLAALAPLVLHTYITRFKGDVRKLHPCHNMLAILEDFQGKCAGGASLGVSLSASMEEDDSLRCRGAPFKGLLWKTLTPIQRRISSRDSIESILDFVTPEDIQANLELVKSVVRDESYRENPVDNTSGLAQVLLGISSLSIQANRTVDLSNIPTSIAQFYHQIPPENKPIRSVVKSALIYIHRLRNRDLEHKVSRKKIAREIKRNVQSPKKEREETKVLENEKVENWYPCDIGISDLFLKCMLAFEEYFPVFNKVCDADSHANVKVYGLAEKSLSLAAKLLRKVSRHHSLGCSGPIRTSAPKFVYDCFIDLVYSTFGMKLMPISPRNITLNGMHAASIVADHICKNHTYERIKEFRNIDISDLLTVNTFIDAMNTYDKRIFITEDLALVVLKVHAIVFKIIFTNLNTLAEMDKKIVEALNERRRYDHGKICKKLKIWYEKGECLKPIYARYVPEYFIYAKTHETFRVCRERFSLELFPKANYLIISHMDRLEHKPVPISTHPLY</sequence>
<organism evidence="1 2">
    <name type="scientific">Theileria equi strain WA</name>
    <dbReference type="NCBI Taxonomy" id="1537102"/>
    <lineage>
        <taxon>Eukaryota</taxon>
        <taxon>Sar</taxon>
        <taxon>Alveolata</taxon>
        <taxon>Apicomplexa</taxon>
        <taxon>Aconoidasida</taxon>
        <taxon>Piroplasmida</taxon>
        <taxon>Theileriidae</taxon>
        <taxon>Theileria</taxon>
    </lineage>
</organism>
<comment type="caution">
    <text evidence="1">The sequence shown here is derived from an EMBL/GenBank/DDBJ whole genome shotgun (WGS) entry which is preliminary data.</text>
</comment>
<evidence type="ECO:0000313" key="2">
    <source>
        <dbReference type="Proteomes" id="UP000031512"/>
    </source>
</evidence>
<dbReference type="AlphaFoldDB" id="L1LAG4"/>
<dbReference type="OrthoDB" id="10369136at2759"/>
<dbReference type="Proteomes" id="UP000031512">
    <property type="component" value="Unassembled WGS sequence"/>
</dbReference>
<dbReference type="eggNOG" id="ENOG502QXSP">
    <property type="taxonomic scope" value="Eukaryota"/>
</dbReference>
<evidence type="ECO:0000313" key="1">
    <source>
        <dbReference type="EMBL" id="EKX72296.1"/>
    </source>
</evidence>
<dbReference type="EMBL" id="ACOU01000007">
    <property type="protein sequence ID" value="EKX72296.1"/>
    <property type="molecule type" value="Genomic_DNA"/>
</dbReference>
<dbReference type="GeneID" id="15804049"/>
<accession>L1LAG4</accession>
<protein>
    <submittedName>
        <fullName evidence="1">Uncharacterized protein</fullName>
    </submittedName>
</protein>
<dbReference type="KEGG" id="beq:BEWA_047610"/>
<dbReference type="VEuPathDB" id="PiroplasmaDB:BEWA_047610"/>
<keyword evidence="2" id="KW-1185">Reference proteome</keyword>
<reference evidence="1 2" key="1">
    <citation type="journal article" date="2012" name="BMC Genomics">
        <title>Comparative genomic analysis and phylogenetic position of Theileria equi.</title>
        <authorList>
            <person name="Kappmeyer L.S."/>
            <person name="Thiagarajan M."/>
            <person name="Herndon D.R."/>
            <person name="Ramsay J.D."/>
            <person name="Caler E."/>
            <person name="Djikeng A."/>
            <person name="Gillespie J.J."/>
            <person name="Lau A.O."/>
            <person name="Roalson E.H."/>
            <person name="Silva J.C."/>
            <person name="Silva M.G."/>
            <person name="Suarez C.E."/>
            <person name="Ueti M.W."/>
            <person name="Nene V.M."/>
            <person name="Mealey R.H."/>
            <person name="Knowles D.P."/>
            <person name="Brayton K.A."/>
        </authorList>
    </citation>
    <scope>NUCLEOTIDE SEQUENCE [LARGE SCALE GENOMIC DNA]</scope>
    <source>
        <strain evidence="1 2">WA</strain>
    </source>
</reference>
<dbReference type="RefSeq" id="XP_004831748.1">
    <property type="nucleotide sequence ID" value="XM_004831691.1"/>
</dbReference>